<dbReference type="SUPFAM" id="SSF55729">
    <property type="entry name" value="Acyl-CoA N-acyltransferases (Nat)"/>
    <property type="match status" value="1"/>
</dbReference>
<dbReference type="BioCyc" id="JESP1508404:G14D9-9808-MONOMER"/>
<dbReference type="GO" id="GO:0016747">
    <property type="term" value="F:acyltransferase activity, transferring groups other than amino-acyl groups"/>
    <property type="evidence" value="ECO:0007669"/>
    <property type="project" value="InterPro"/>
</dbReference>
<reference evidence="2 3" key="1">
    <citation type="submission" date="2014-08" db="EMBL/GenBank/DDBJ databases">
        <title>Complete genome of a marine bacteria Jeotgalibacillus malaysiensis.</title>
        <authorList>
            <person name="Yaakop A.S."/>
            <person name="Chan K.-G."/>
            <person name="Goh K.M."/>
        </authorList>
    </citation>
    <scope>NUCLEOTIDE SEQUENCE [LARGE SCALE GENOMIC DNA]</scope>
    <source>
        <strain evidence="2 3">D5</strain>
    </source>
</reference>
<evidence type="ECO:0000313" key="3">
    <source>
        <dbReference type="Proteomes" id="UP000031449"/>
    </source>
</evidence>
<dbReference type="EMBL" id="CP009416">
    <property type="protein sequence ID" value="AJD89908.1"/>
    <property type="molecule type" value="Genomic_DNA"/>
</dbReference>
<accession>A0A0B5AN01</accession>
<sequence>MELIKVNANDHDFNEKVEWFWKPWGSEDNRVFYEDCMRHSRESDVPCFYIIKDADRIIGTVALLRNELVSRQDLTPWLVCLYVDPAHRNQGLGFKMMEEVSSKAAGMGYQFIYLSTDLEGYYEKAGWTHIDDCYGLSGGKIKVYRSPELFPSV</sequence>
<feature type="domain" description="N-acetyltransferase" evidence="1">
    <location>
        <begin position="1"/>
        <end position="153"/>
    </location>
</feature>
<protein>
    <recommendedName>
        <fullName evidence="1">N-acetyltransferase domain-containing protein</fullName>
    </recommendedName>
</protein>
<dbReference type="Gene3D" id="3.40.630.30">
    <property type="match status" value="1"/>
</dbReference>
<dbReference type="InterPro" id="IPR000182">
    <property type="entry name" value="GNAT_dom"/>
</dbReference>
<dbReference type="AlphaFoldDB" id="A0A0B5AN01"/>
<keyword evidence="3" id="KW-1185">Reference proteome</keyword>
<evidence type="ECO:0000259" key="1">
    <source>
        <dbReference type="PROSITE" id="PS51186"/>
    </source>
</evidence>
<dbReference type="CDD" id="cd04301">
    <property type="entry name" value="NAT_SF"/>
    <property type="match status" value="1"/>
</dbReference>
<organism evidence="2 3">
    <name type="scientific">Jeotgalibacillus malaysiensis</name>
    <dbReference type="NCBI Taxonomy" id="1508404"/>
    <lineage>
        <taxon>Bacteria</taxon>
        <taxon>Bacillati</taxon>
        <taxon>Bacillota</taxon>
        <taxon>Bacilli</taxon>
        <taxon>Bacillales</taxon>
        <taxon>Caryophanaceae</taxon>
        <taxon>Jeotgalibacillus</taxon>
    </lineage>
</organism>
<dbReference type="Proteomes" id="UP000031449">
    <property type="component" value="Chromosome"/>
</dbReference>
<dbReference type="InterPro" id="IPR016181">
    <property type="entry name" value="Acyl_CoA_acyltransferase"/>
</dbReference>
<dbReference type="KEGG" id="jeo:JMA_05910"/>
<dbReference type="Pfam" id="PF00583">
    <property type="entry name" value="Acetyltransf_1"/>
    <property type="match status" value="1"/>
</dbReference>
<dbReference type="STRING" id="1508404.JMA_05910"/>
<gene>
    <name evidence="2" type="ORF">JMA_05910</name>
</gene>
<dbReference type="OrthoDB" id="9789053at2"/>
<dbReference type="PROSITE" id="PS51186">
    <property type="entry name" value="GNAT"/>
    <property type="match status" value="1"/>
</dbReference>
<dbReference type="HOGENOM" id="CLU_117112_0_0_9"/>
<name>A0A0B5AN01_9BACL</name>
<evidence type="ECO:0000313" key="2">
    <source>
        <dbReference type="EMBL" id="AJD89908.1"/>
    </source>
</evidence>
<proteinExistence type="predicted"/>